<feature type="transmembrane region" description="Helical" evidence="1">
    <location>
        <begin position="48"/>
        <end position="67"/>
    </location>
</feature>
<proteinExistence type="predicted"/>
<dbReference type="PATRIC" id="fig|768706.3.peg.403"/>
<feature type="transmembrane region" description="Helical" evidence="1">
    <location>
        <begin position="73"/>
        <end position="90"/>
    </location>
</feature>
<organism evidence="2 3">
    <name type="scientific">Desulfosporosinus orientis (strain ATCC 19365 / DSM 765 / NCIMB 8382 / VKM B-1628 / Singapore I)</name>
    <name type="common">Desulfotomaculum orientis</name>
    <dbReference type="NCBI Taxonomy" id="768706"/>
    <lineage>
        <taxon>Bacteria</taxon>
        <taxon>Bacillati</taxon>
        <taxon>Bacillota</taxon>
        <taxon>Clostridia</taxon>
        <taxon>Eubacteriales</taxon>
        <taxon>Desulfitobacteriaceae</taxon>
        <taxon>Desulfosporosinus</taxon>
    </lineage>
</organism>
<evidence type="ECO:0000256" key="1">
    <source>
        <dbReference type="SAM" id="Phobius"/>
    </source>
</evidence>
<accession>G7W7S6</accession>
<feature type="transmembrane region" description="Helical" evidence="1">
    <location>
        <begin position="159"/>
        <end position="176"/>
    </location>
</feature>
<keyword evidence="1" id="KW-0812">Transmembrane</keyword>
<dbReference type="KEGG" id="dor:Desor_0437"/>
<keyword evidence="1" id="KW-1133">Transmembrane helix</keyword>
<name>G7W7S6_DESOD</name>
<dbReference type="EMBL" id="CP003108">
    <property type="protein sequence ID" value="AET66141.1"/>
    <property type="molecule type" value="Genomic_DNA"/>
</dbReference>
<feature type="transmembrane region" description="Helical" evidence="1">
    <location>
        <begin position="182"/>
        <end position="199"/>
    </location>
</feature>
<feature type="transmembrane region" description="Helical" evidence="1">
    <location>
        <begin position="124"/>
        <end position="152"/>
    </location>
</feature>
<protein>
    <submittedName>
        <fullName evidence="2">Uncharacterized protein</fullName>
    </submittedName>
</protein>
<reference evidence="2 3" key="2">
    <citation type="journal article" date="2012" name="J. Bacteriol.">
        <title>Complete genome sequences of Desulfosporosinus orientis DSM765T, Desulfosporosinus youngiae DSM17734T, Desulfosporosinus meridiei DSM13257T, and Desulfosporosinus acidiphilus DSM22704T.</title>
        <authorList>
            <person name="Pester M."/>
            <person name="Brambilla E."/>
            <person name="Alazard D."/>
            <person name="Rattei T."/>
            <person name="Weinmaier T."/>
            <person name="Han J."/>
            <person name="Lucas S."/>
            <person name="Lapidus A."/>
            <person name="Cheng J.F."/>
            <person name="Goodwin L."/>
            <person name="Pitluck S."/>
            <person name="Peters L."/>
            <person name="Ovchinnikova G."/>
            <person name="Teshima H."/>
            <person name="Detter J.C."/>
            <person name="Han C.S."/>
            <person name="Tapia R."/>
            <person name="Land M.L."/>
            <person name="Hauser L."/>
            <person name="Kyrpides N.C."/>
            <person name="Ivanova N.N."/>
            <person name="Pagani I."/>
            <person name="Huntmann M."/>
            <person name="Wei C.L."/>
            <person name="Davenport K.W."/>
            <person name="Daligault H."/>
            <person name="Chain P.S."/>
            <person name="Chen A."/>
            <person name="Mavromatis K."/>
            <person name="Markowitz V."/>
            <person name="Szeto E."/>
            <person name="Mikhailova N."/>
            <person name="Pati A."/>
            <person name="Wagner M."/>
            <person name="Woyke T."/>
            <person name="Ollivier B."/>
            <person name="Klenk H.P."/>
            <person name="Spring S."/>
            <person name="Loy A."/>
        </authorList>
    </citation>
    <scope>NUCLEOTIDE SEQUENCE [LARGE SCALE GENOMIC DNA]</scope>
    <source>
        <strain evidence="3">ATCC 19365 / DSM 765 / NCIMB 8382 / VKM B-1628</strain>
    </source>
</reference>
<feature type="transmembrane region" description="Helical" evidence="1">
    <location>
        <begin position="102"/>
        <end position="118"/>
    </location>
</feature>
<dbReference type="HOGENOM" id="CLU_1270611_0_0_9"/>
<dbReference type="RefSeq" id="WP_014182967.1">
    <property type="nucleotide sequence ID" value="NC_016584.1"/>
</dbReference>
<dbReference type="eggNOG" id="ENOG502ZKW3">
    <property type="taxonomic scope" value="Bacteria"/>
</dbReference>
<dbReference type="AlphaFoldDB" id="G7W7S6"/>
<reference evidence="3" key="1">
    <citation type="submission" date="2011-11" db="EMBL/GenBank/DDBJ databases">
        <title>Complete sequence of Desulfosporosinus orientis DSM 765.</title>
        <authorList>
            <person name="Lucas S."/>
            <person name="Han J."/>
            <person name="Lapidus A."/>
            <person name="Cheng J.-F."/>
            <person name="Goodwin L."/>
            <person name="Pitluck S."/>
            <person name="Peters L."/>
            <person name="Ovchinnikova G."/>
            <person name="Teshima H."/>
            <person name="Detter J.C."/>
            <person name="Han C."/>
            <person name="Tapia R."/>
            <person name="Land M."/>
            <person name="Hauser L."/>
            <person name="Kyrpides N."/>
            <person name="Ivanova N."/>
            <person name="Pagani I."/>
            <person name="Pester M."/>
            <person name="Spring S."/>
            <person name="Ollivier B."/>
            <person name="Rattei T."/>
            <person name="Klenk H.-P."/>
            <person name="Wagner M."/>
            <person name="Loy A."/>
            <person name="Woyke T."/>
        </authorList>
    </citation>
    <scope>NUCLEOTIDE SEQUENCE [LARGE SCALE GENOMIC DNA]</scope>
    <source>
        <strain evidence="3">ATCC 19365 / DSM 765 / NCIMB 8382 / VKM B-1628</strain>
    </source>
</reference>
<dbReference type="Proteomes" id="UP000006346">
    <property type="component" value="Chromosome"/>
</dbReference>
<gene>
    <name evidence="2" type="ordered locus">Desor_0437</name>
</gene>
<evidence type="ECO:0000313" key="2">
    <source>
        <dbReference type="EMBL" id="AET66141.1"/>
    </source>
</evidence>
<dbReference type="STRING" id="768706.Desor_0437"/>
<sequence>MNMNPREMLNYLEMLANNSLWINFTMHMIVLIAFTVVIAVNKQTLKRWTFQGTIGIIFFSVTVHALIFGNPFHAATFGLLAIISLVQLIGRKETIQISQSKWISTIALSAIFLGLWYPEFVDKSALMLLMVSPVGVIPCPTLLITIGLLILIMPSVSSLQYLITIIMGLVYGIIGVFVFQVYLDITLLILVLAASWIFYKERPQANTGIVLYTQGTE</sequence>
<feature type="transmembrane region" description="Helical" evidence="1">
    <location>
        <begin position="20"/>
        <end position="41"/>
    </location>
</feature>
<dbReference type="InterPro" id="IPR045708">
    <property type="entry name" value="DUF6064"/>
</dbReference>
<keyword evidence="3" id="KW-1185">Reference proteome</keyword>
<evidence type="ECO:0000313" key="3">
    <source>
        <dbReference type="Proteomes" id="UP000006346"/>
    </source>
</evidence>
<dbReference type="Pfam" id="PF19540">
    <property type="entry name" value="DUF6064"/>
    <property type="match status" value="1"/>
</dbReference>
<dbReference type="OrthoDB" id="9854900at2"/>
<keyword evidence="1" id="KW-0472">Membrane</keyword>